<dbReference type="Pfam" id="PF09107">
    <property type="entry name" value="WHD_3rd_SelB"/>
    <property type="match status" value="1"/>
</dbReference>
<evidence type="ECO:0000256" key="1">
    <source>
        <dbReference type="ARBA" id="ARBA00023134"/>
    </source>
</evidence>
<dbReference type="Gene3D" id="3.40.50.300">
    <property type="entry name" value="P-loop containing nucleotide triphosphate hydrolases"/>
    <property type="match status" value="1"/>
</dbReference>
<evidence type="ECO:0000256" key="2">
    <source>
        <dbReference type="SAM" id="MobiDB-lite"/>
    </source>
</evidence>
<dbReference type="PANTHER" id="PTHR43721:SF22">
    <property type="entry name" value="ELONGATION FACTOR TU, MITOCHONDRIAL"/>
    <property type="match status" value="1"/>
</dbReference>
<keyword evidence="1" id="KW-0547">Nucleotide-binding</keyword>
<dbReference type="Gene3D" id="2.40.30.10">
    <property type="entry name" value="Translation factors"/>
    <property type="match status" value="1"/>
</dbReference>
<reference evidence="5" key="1">
    <citation type="submission" date="2023-07" db="EMBL/GenBank/DDBJ databases">
        <title>Whole genome shotgun sequence of Streptomyces achromogenes subsp. rubradiris NBRC 14000.</title>
        <authorList>
            <person name="Komaki H."/>
            <person name="Tamura T."/>
        </authorList>
    </citation>
    <scope>NUCLEOTIDE SEQUENCE [LARGE SCALE GENOMIC DNA]</scope>
    <source>
        <strain evidence="5">NBRC 14000</strain>
    </source>
</reference>
<feature type="domain" description="Tr-type G" evidence="3">
    <location>
        <begin position="1"/>
        <end position="166"/>
    </location>
</feature>
<dbReference type="EMBL" id="BNEA01000001">
    <property type="protein sequence ID" value="GHI50244.1"/>
    <property type="molecule type" value="Genomic_DNA"/>
</dbReference>
<keyword evidence="5" id="KW-1185">Reference proteome</keyword>
<dbReference type="SUPFAM" id="SSF50447">
    <property type="entry name" value="Translation proteins"/>
    <property type="match status" value="1"/>
</dbReference>
<dbReference type="InterPro" id="IPR015191">
    <property type="entry name" value="SelB_WHD4"/>
</dbReference>
<dbReference type="InterPro" id="IPR050055">
    <property type="entry name" value="EF-Tu_GTPase"/>
</dbReference>
<dbReference type="InterPro" id="IPR027417">
    <property type="entry name" value="P-loop_NTPase"/>
</dbReference>
<accession>A0ABQ3R305</accession>
<proteinExistence type="predicted"/>
<dbReference type="SUPFAM" id="SSF52540">
    <property type="entry name" value="P-loop containing nucleoside triphosphate hydrolases"/>
    <property type="match status" value="1"/>
</dbReference>
<sequence length="615" mass="65090">MRVLATAGHVDHGKSTLLRALTGMEPDRHEEERRRGLTLDLGFVWTRLAGDHLAFVDVPGHERFVPTMLAGVGPVPAVLFVVAADQGWQPQSAEHLAVLDALGVRHAVLAVTRSDLADPAPVRAAALGHLAATSLGPVPSVAVSAVTGAGLDDLRARLALLADRLPAPDPVADVRLWLDRAFTVRGHGTVVTGTLGAGTLRVGDRLVTADGTAALRVRGLQSLREERTAVGAVARVAVNVHGPGDGTLRRGQVLLTPDRWLCAEVTDVRITGEPADGLPRCLTLHIGTAAVPVTVRPLGADTARLTLRRGLPLRVGDRAVLREPGGGRTPRGVTVLDVRPPRLSRRGAGRARAAELDTMTGRPDPAAELRRRKLVRRAELRAMGVPAPGDPVAGDWLADPAHWAELRDRLVARAGEHARAHPLDPGLPTETARRLLGLPDRALVDALAAGLPRLRADRGRLHPADGPGPALPAPVQAAVDALRRDLAQAPFRAPEAGRLAELGLDRRALAAAAAGGTLLRIADGIVLLPGADAAAAAVLRALPQPFTLSEARRALDTTRRVAVPLLEFLDARGHTERVDEQRRRCRTDPVIGEDAVNGDGRESNPPARDPRAPRF</sequence>
<dbReference type="GO" id="GO:0003746">
    <property type="term" value="F:translation elongation factor activity"/>
    <property type="evidence" value="ECO:0007669"/>
    <property type="project" value="UniProtKB-KW"/>
</dbReference>
<keyword evidence="1" id="KW-0342">GTP-binding</keyword>
<protein>
    <submittedName>
        <fullName evidence="4">Selenocysteine-specific translation elongation factor</fullName>
    </submittedName>
</protein>
<evidence type="ECO:0000313" key="5">
    <source>
        <dbReference type="Proteomes" id="UP000646738"/>
    </source>
</evidence>
<gene>
    <name evidence="4" type="primary">selB</name>
    <name evidence="4" type="ORF">Srubr_00900</name>
</gene>
<dbReference type="Pfam" id="PF00009">
    <property type="entry name" value="GTP_EFTU"/>
    <property type="match status" value="1"/>
</dbReference>
<comment type="caution">
    <text evidence="4">The sequence shown here is derived from an EMBL/GenBank/DDBJ whole genome shotgun (WGS) entry which is preliminary data.</text>
</comment>
<feature type="region of interest" description="Disordered" evidence="2">
    <location>
        <begin position="580"/>
        <end position="615"/>
    </location>
</feature>
<dbReference type="InterPro" id="IPR009000">
    <property type="entry name" value="Transl_B-barrel_sf"/>
</dbReference>
<dbReference type="Gene3D" id="1.10.10.10">
    <property type="entry name" value="Winged helix-like DNA-binding domain superfamily/Winged helix DNA-binding domain"/>
    <property type="match status" value="1"/>
</dbReference>
<evidence type="ECO:0000259" key="3">
    <source>
        <dbReference type="PROSITE" id="PS51722"/>
    </source>
</evidence>
<dbReference type="InterPro" id="IPR036390">
    <property type="entry name" value="WH_DNA-bd_sf"/>
</dbReference>
<organism evidence="4 5">
    <name type="scientific">Streptomyces rubradiris</name>
    <name type="common">Streptomyces achromogenes subsp. rubradiris</name>
    <dbReference type="NCBI Taxonomy" id="285531"/>
    <lineage>
        <taxon>Bacteria</taxon>
        <taxon>Bacillati</taxon>
        <taxon>Actinomycetota</taxon>
        <taxon>Actinomycetes</taxon>
        <taxon>Kitasatosporales</taxon>
        <taxon>Streptomycetaceae</taxon>
        <taxon>Streptomyces</taxon>
    </lineage>
</organism>
<dbReference type="PROSITE" id="PS51722">
    <property type="entry name" value="G_TR_2"/>
    <property type="match status" value="1"/>
</dbReference>
<dbReference type="InterPro" id="IPR036388">
    <property type="entry name" value="WH-like_DNA-bd_sf"/>
</dbReference>
<dbReference type="Proteomes" id="UP000646738">
    <property type="component" value="Unassembled WGS sequence"/>
</dbReference>
<dbReference type="SUPFAM" id="SSF46785">
    <property type="entry name" value="Winged helix' DNA-binding domain"/>
    <property type="match status" value="1"/>
</dbReference>
<dbReference type="PANTHER" id="PTHR43721">
    <property type="entry name" value="ELONGATION FACTOR TU-RELATED"/>
    <property type="match status" value="1"/>
</dbReference>
<name>A0ABQ3R305_STRRR</name>
<keyword evidence="4" id="KW-0648">Protein biosynthesis</keyword>
<dbReference type="CDD" id="cd04171">
    <property type="entry name" value="SelB"/>
    <property type="match status" value="1"/>
</dbReference>
<dbReference type="InterPro" id="IPR000795">
    <property type="entry name" value="T_Tr_GTP-bd_dom"/>
</dbReference>
<evidence type="ECO:0000313" key="4">
    <source>
        <dbReference type="EMBL" id="GHI50244.1"/>
    </source>
</evidence>
<keyword evidence="4" id="KW-0251">Elongation factor</keyword>